<keyword evidence="1" id="KW-0472">Membrane</keyword>
<dbReference type="Proteomes" id="UP000265816">
    <property type="component" value="Unassembled WGS sequence"/>
</dbReference>
<dbReference type="PIRSF" id="PIRSF031509">
    <property type="entry name" value="Cell_wall_LiaF/YvqF"/>
    <property type="match status" value="1"/>
</dbReference>
<gene>
    <name evidence="3" type="ORF">D1970_18730</name>
</gene>
<dbReference type="InterPro" id="IPR047793">
    <property type="entry name" value="LiaF_C"/>
</dbReference>
<dbReference type="InterPro" id="IPR016975">
    <property type="entry name" value="Cell_wall_LiaF"/>
</dbReference>
<dbReference type="InterPro" id="IPR024425">
    <property type="entry name" value="LiaF-like_C"/>
</dbReference>
<keyword evidence="1" id="KW-0812">Transmembrane</keyword>
<dbReference type="Pfam" id="PF09922">
    <property type="entry name" value="LiaF-like_C"/>
    <property type="match status" value="1"/>
</dbReference>
<evidence type="ECO:0000259" key="2">
    <source>
        <dbReference type="Pfam" id="PF09922"/>
    </source>
</evidence>
<evidence type="ECO:0000313" key="3">
    <source>
        <dbReference type="EMBL" id="RID82446.1"/>
    </source>
</evidence>
<dbReference type="EMBL" id="QWVT01000037">
    <property type="protein sequence ID" value="RID82446.1"/>
    <property type="molecule type" value="Genomic_DNA"/>
</dbReference>
<comment type="caution">
    <text evidence="3">The sequence shown here is derived from an EMBL/GenBank/DDBJ whole genome shotgun (WGS) entry which is preliminary data.</text>
</comment>
<dbReference type="NCBIfam" id="NF040535">
    <property type="entry name" value="LiaF_C_term"/>
    <property type="match status" value="1"/>
</dbReference>
<feature type="domain" description="Cell wall-active antibiotics response LiaF-like C-terminal" evidence="2">
    <location>
        <begin position="129"/>
        <end position="241"/>
    </location>
</feature>
<name>A0A398B3R1_9BACI</name>
<keyword evidence="1" id="KW-1133">Transmembrane helix</keyword>
<sequence length="244" mass="27703">MLRQMKKDYISWIVIISAVLLLLEISFFNKGLIFSLPASAAMIYFGWKKMPRKFGKFLFWGGLLFLASSVLGMMTFRFFLLAIFLYMILQFAQSKKSPQTIHPVLTEPAGEPQDTVIVEQHPLFKNQLFGQQQTPSHVYEWNDINIFTGIGDSIIDLSYTVLPKGETIVFIRNIVGSIKIFIPYDVEVNIRHAAVAGSVDALEHHESKVFNQTLLLKTPGYDGAEQRVKIITSMLVGDLEVKRI</sequence>
<proteinExistence type="predicted"/>
<keyword evidence="4" id="KW-1185">Reference proteome</keyword>
<evidence type="ECO:0000313" key="4">
    <source>
        <dbReference type="Proteomes" id="UP000265816"/>
    </source>
</evidence>
<feature type="transmembrane region" description="Helical" evidence="1">
    <location>
        <begin position="31"/>
        <end position="47"/>
    </location>
</feature>
<dbReference type="OrthoDB" id="2351415at2"/>
<protein>
    <submittedName>
        <fullName evidence="3">Cell wall-active antibiotics response protein</fullName>
    </submittedName>
</protein>
<accession>A0A398B3R1</accession>
<evidence type="ECO:0000256" key="1">
    <source>
        <dbReference type="SAM" id="Phobius"/>
    </source>
</evidence>
<feature type="transmembrane region" description="Helical" evidence="1">
    <location>
        <begin position="59"/>
        <end position="89"/>
    </location>
</feature>
<dbReference type="GO" id="GO:0016020">
    <property type="term" value="C:membrane"/>
    <property type="evidence" value="ECO:0007669"/>
    <property type="project" value="InterPro"/>
</dbReference>
<reference evidence="3 4" key="1">
    <citation type="submission" date="2018-08" db="EMBL/GenBank/DDBJ databases">
        <title>Bacillus jemisoniae sp. nov., Bacillus chryseoplanitiae sp. nov., Bacillus resnikiae sp. nov., and Bacillus frankliniae sp. nov., isolated from Viking spacecraft and associated surfaces.</title>
        <authorList>
            <person name="Seuylemezian A."/>
            <person name="Vaishampayan P."/>
        </authorList>
    </citation>
    <scope>NUCLEOTIDE SEQUENCE [LARGE SCALE GENOMIC DNA]</scope>
    <source>
        <strain evidence="3 4">JJ-247</strain>
    </source>
</reference>
<dbReference type="RefSeq" id="WP_119114384.1">
    <property type="nucleotide sequence ID" value="NZ_CBCSEO010000012.1"/>
</dbReference>
<feature type="transmembrane region" description="Helical" evidence="1">
    <location>
        <begin position="9"/>
        <end position="25"/>
    </location>
</feature>
<dbReference type="AlphaFoldDB" id="A0A398B3R1"/>
<organism evidence="3 4">
    <name type="scientific">Mesobacillus zeae</name>
    <dbReference type="NCBI Taxonomy" id="1917180"/>
    <lineage>
        <taxon>Bacteria</taxon>
        <taxon>Bacillati</taxon>
        <taxon>Bacillota</taxon>
        <taxon>Bacilli</taxon>
        <taxon>Bacillales</taxon>
        <taxon>Bacillaceae</taxon>
        <taxon>Mesobacillus</taxon>
    </lineage>
</organism>